<dbReference type="EC" id="4.2.99.20" evidence="2"/>
<dbReference type="PANTHER" id="PTHR43194">
    <property type="entry name" value="HYDROLASE ALPHA/BETA FOLD FAMILY"/>
    <property type="match status" value="1"/>
</dbReference>
<protein>
    <submittedName>
        <fullName evidence="2">2-succinyl-6-hydroxy-2, 4-cyclohexadiene-1-carboxylate synthase</fullName>
        <ecNumber evidence="2">4.2.99.20</ecNumber>
    </submittedName>
</protein>
<dbReference type="PANTHER" id="PTHR43194:SF2">
    <property type="entry name" value="PEROXISOMAL MEMBRANE PROTEIN LPX1"/>
    <property type="match status" value="1"/>
</dbReference>
<feature type="domain" description="AB hydrolase-1" evidence="1">
    <location>
        <begin position="17"/>
        <end position="219"/>
    </location>
</feature>
<dbReference type="SUPFAM" id="SSF53474">
    <property type="entry name" value="alpha/beta-Hydrolases"/>
    <property type="match status" value="1"/>
</dbReference>
<dbReference type="EMBL" id="WEGI01000011">
    <property type="protein sequence ID" value="MQY29645.1"/>
    <property type="molecule type" value="Genomic_DNA"/>
</dbReference>
<name>A0A7K0DV75_9NOCA</name>
<dbReference type="Pfam" id="PF12697">
    <property type="entry name" value="Abhydrolase_6"/>
    <property type="match status" value="1"/>
</dbReference>
<dbReference type="InterPro" id="IPR029058">
    <property type="entry name" value="AB_hydrolase_fold"/>
</dbReference>
<evidence type="ECO:0000313" key="3">
    <source>
        <dbReference type="Proteomes" id="UP000431401"/>
    </source>
</evidence>
<organism evidence="2 3">
    <name type="scientific">Nocardia aurantia</name>
    <dbReference type="NCBI Taxonomy" id="2585199"/>
    <lineage>
        <taxon>Bacteria</taxon>
        <taxon>Bacillati</taxon>
        <taxon>Actinomycetota</taxon>
        <taxon>Actinomycetes</taxon>
        <taxon>Mycobacteriales</taxon>
        <taxon>Nocardiaceae</taxon>
        <taxon>Nocardia</taxon>
    </lineage>
</organism>
<dbReference type="GO" id="GO:0070205">
    <property type="term" value="F:2-succinyl-6-hydroxy-2,4-cyclohexadiene-1-carboxylate synthase activity"/>
    <property type="evidence" value="ECO:0007669"/>
    <property type="project" value="UniProtKB-EC"/>
</dbReference>
<dbReference type="AlphaFoldDB" id="A0A7K0DV75"/>
<dbReference type="OrthoDB" id="8444301at2"/>
<keyword evidence="3" id="KW-1185">Reference proteome</keyword>
<accession>A0A7K0DV75</accession>
<dbReference type="RefSeq" id="WP_153346601.1">
    <property type="nucleotide sequence ID" value="NZ_WEGI01000011.1"/>
</dbReference>
<reference evidence="2 3" key="1">
    <citation type="submission" date="2019-10" db="EMBL/GenBank/DDBJ databases">
        <title>Nocardia macrotermitis sp. nov. and Nocardia aurantia sp. nov., isolated from the gut of fungus growing-termite Macrotermes natalensis.</title>
        <authorList>
            <person name="Benndorf R."/>
            <person name="Schwitalla J."/>
            <person name="Martin K."/>
            <person name="De Beer W."/>
            <person name="Kaster A.-K."/>
            <person name="Vollmers J."/>
            <person name="Poulsen M."/>
            <person name="Beemelmanns C."/>
        </authorList>
    </citation>
    <scope>NUCLEOTIDE SEQUENCE [LARGE SCALE GENOMIC DNA]</scope>
    <source>
        <strain evidence="2 3">RB56</strain>
    </source>
</reference>
<comment type="caution">
    <text evidence="2">The sequence shown here is derived from an EMBL/GenBank/DDBJ whole genome shotgun (WGS) entry which is preliminary data.</text>
</comment>
<evidence type="ECO:0000313" key="2">
    <source>
        <dbReference type="EMBL" id="MQY29645.1"/>
    </source>
</evidence>
<dbReference type="Gene3D" id="3.40.50.1820">
    <property type="entry name" value="alpha/beta hydrolase"/>
    <property type="match status" value="1"/>
</dbReference>
<evidence type="ECO:0000259" key="1">
    <source>
        <dbReference type="Pfam" id="PF12697"/>
    </source>
</evidence>
<sequence>MSDLNMREWGDGDRTAVLIHGLTAESTSWWRAGPALADRGYHVYAPDLPGHGASPRASGYRLDAVADAVAAAIPAEPDLALGHSLGGLVLATIVDRVRPARVVYEDPAWLPGHQAIVKAFRAQKDWTLDEVRAANPRWAPEVWQLKLDALSHWDTATLDVVDGFPGYDPAPPRTPALLLLADPSLTVPPDRAAELATRGFEVRTVADTGHVIHNDDFDGFLAGLDGWL</sequence>
<dbReference type="Proteomes" id="UP000431401">
    <property type="component" value="Unassembled WGS sequence"/>
</dbReference>
<keyword evidence="2" id="KW-0456">Lyase</keyword>
<gene>
    <name evidence="2" type="primary">menH_5</name>
    <name evidence="2" type="ORF">NRB56_52360</name>
</gene>
<proteinExistence type="predicted"/>
<dbReference type="InterPro" id="IPR050228">
    <property type="entry name" value="Carboxylesterase_BioH"/>
</dbReference>
<dbReference type="InterPro" id="IPR000073">
    <property type="entry name" value="AB_hydrolase_1"/>
</dbReference>